<dbReference type="Proteomes" id="UP000031449">
    <property type="component" value="Chromosome"/>
</dbReference>
<organism evidence="1 2">
    <name type="scientific">Jeotgalibacillus malaysiensis</name>
    <dbReference type="NCBI Taxonomy" id="1508404"/>
    <lineage>
        <taxon>Bacteria</taxon>
        <taxon>Bacillati</taxon>
        <taxon>Bacillota</taxon>
        <taxon>Bacilli</taxon>
        <taxon>Bacillales</taxon>
        <taxon>Caryophanaceae</taxon>
        <taxon>Jeotgalibacillus</taxon>
    </lineage>
</organism>
<dbReference type="EMBL" id="CP009416">
    <property type="protein sequence ID" value="AJD91526.1"/>
    <property type="molecule type" value="Genomic_DNA"/>
</dbReference>
<evidence type="ECO:0000313" key="1">
    <source>
        <dbReference type="EMBL" id="AJD91526.1"/>
    </source>
</evidence>
<accession>A0A0B5AN08</accession>
<dbReference type="HOGENOM" id="CLU_709363_0_0_9"/>
<dbReference type="KEGG" id="jeo:JMA_22090"/>
<gene>
    <name evidence="1" type="ORF">JMA_22090</name>
</gene>
<reference evidence="1 2" key="1">
    <citation type="submission" date="2014-08" db="EMBL/GenBank/DDBJ databases">
        <title>Complete genome of a marine bacteria Jeotgalibacillus malaysiensis.</title>
        <authorList>
            <person name="Yaakop A.S."/>
            <person name="Chan K.-G."/>
            <person name="Goh K.M."/>
        </authorList>
    </citation>
    <scope>NUCLEOTIDE SEQUENCE [LARGE SCALE GENOMIC DNA]</scope>
    <source>
        <strain evidence="1 2">D5</strain>
    </source>
</reference>
<proteinExistence type="predicted"/>
<dbReference type="STRING" id="1508404.JMA_22090"/>
<dbReference type="AlphaFoldDB" id="A0A0B5AN08"/>
<protein>
    <submittedName>
        <fullName evidence="1">Uncharacterized protein</fullName>
    </submittedName>
</protein>
<dbReference type="BioCyc" id="JESP1508404:G14D9-11464-MONOMER"/>
<sequence>MVNKDKYYKIIAHNLLSEFCIKFSKYQSQLKSNLRSFDLDISKALPKVFQGNHFYMEAVYSIDKKQVLINFFEDNETSYRTFMGNGEVIDYLDTTGTWSKSNTAIKAINSNVRIEGMTIKDIRPFRLEGNSELYFQDLQIELPNGKDKTIDYGILLSFEKFYEIYKDINNFVFTLYNMYWMHFEKYKEKLNAKSSEQYNHVQYIERVLKQMEFYFYEKVPEKQIDDFFKDNPYISEVTLGLVDIKSQVVLKDVLKMYGQDLKPDALGLDPVNNRWTIIDYKLGNKKNIVKGANGVRASLMSSVSDLEAQLRTYRNYFDDSTHRESFLNKNGFSVSKGPNTIGIIGYVDETSIKDFEELMSEKPQWFKVLPYNYIKAKMEVHLSKIKNLR</sequence>
<keyword evidence="2" id="KW-1185">Reference proteome</keyword>
<evidence type="ECO:0000313" key="2">
    <source>
        <dbReference type="Proteomes" id="UP000031449"/>
    </source>
</evidence>
<name>A0A0B5AN08_9BACL</name>